<evidence type="ECO:0000259" key="3">
    <source>
        <dbReference type="Pfam" id="PF20239"/>
    </source>
</evidence>
<dbReference type="Gene3D" id="1.10.1740.10">
    <property type="match status" value="1"/>
</dbReference>
<gene>
    <name evidence="4" type="ORF">GCM10009717_01580</name>
</gene>
<dbReference type="EMBL" id="BAAAMK010000001">
    <property type="protein sequence ID" value="GAA1938871.1"/>
    <property type="molecule type" value="Genomic_DNA"/>
</dbReference>
<organism evidence="4 5">
    <name type="scientific">Agromyces allii</name>
    <dbReference type="NCBI Taxonomy" id="393607"/>
    <lineage>
        <taxon>Bacteria</taxon>
        <taxon>Bacillati</taxon>
        <taxon>Actinomycetota</taxon>
        <taxon>Actinomycetes</taxon>
        <taxon>Micrococcales</taxon>
        <taxon>Microbacteriaceae</taxon>
        <taxon>Agromyces</taxon>
    </lineage>
</organism>
<dbReference type="PANTHER" id="PTHR47756:SF2">
    <property type="entry name" value="BLL6612 PROTEIN"/>
    <property type="match status" value="1"/>
</dbReference>
<dbReference type="RefSeq" id="WP_157416195.1">
    <property type="nucleotide sequence ID" value="NZ_BAAAMK010000001.1"/>
</dbReference>
<dbReference type="InterPro" id="IPR013324">
    <property type="entry name" value="RNA_pol_sigma_r3/r4-like"/>
</dbReference>
<proteinExistence type="predicted"/>
<feature type="region of interest" description="Disordered" evidence="1">
    <location>
        <begin position="81"/>
        <end position="100"/>
    </location>
</feature>
<dbReference type="Proteomes" id="UP001499954">
    <property type="component" value="Unassembled WGS sequence"/>
</dbReference>
<evidence type="ECO:0000313" key="5">
    <source>
        <dbReference type="Proteomes" id="UP001499954"/>
    </source>
</evidence>
<reference evidence="4 5" key="1">
    <citation type="journal article" date="2019" name="Int. J. Syst. Evol. Microbiol.">
        <title>The Global Catalogue of Microorganisms (GCM) 10K type strain sequencing project: providing services to taxonomists for standard genome sequencing and annotation.</title>
        <authorList>
            <consortium name="The Broad Institute Genomics Platform"/>
            <consortium name="The Broad Institute Genome Sequencing Center for Infectious Disease"/>
            <person name="Wu L."/>
            <person name="Ma J."/>
        </authorList>
    </citation>
    <scope>NUCLEOTIDE SEQUENCE [LARGE SCALE GENOMIC DNA]</scope>
    <source>
        <strain evidence="4 5">JCM 13584</strain>
    </source>
</reference>
<evidence type="ECO:0000313" key="4">
    <source>
        <dbReference type="EMBL" id="GAA1938871.1"/>
    </source>
</evidence>
<dbReference type="Pfam" id="PF20239">
    <property type="entry name" value="DUF6596"/>
    <property type="match status" value="1"/>
</dbReference>
<evidence type="ECO:0000259" key="2">
    <source>
        <dbReference type="Pfam" id="PF04542"/>
    </source>
</evidence>
<comment type="caution">
    <text evidence="4">The sequence shown here is derived from an EMBL/GenBank/DDBJ whole genome shotgun (WGS) entry which is preliminary data.</text>
</comment>
<protein>
    <submittedName>
        <fullName evidence="4">RNA polymerase sigma factor</fullName>
    </submittedName>
</protein>
<sequence>MSPDDARAAAASASASVELAARASYGRLIALLASSTGDLALAEDALAGAFEQALRAWPRGGVPDNPEGWLLTVARNRQRDAWKSGERRFTTPLETPRAMPGADDGDGLADAPAAASVDPLADLDPFAIGDKRLELLFVCAHPAIDPAVRTPLMLQVVLGFEAAQIATAFAVPPATMAQRLVRAKRRIRDARIAFEVPDRRAMPERLPAVLEAVYGCLAIARRAAPGGPVDSPDSPDSMAGEARYLAVTLASLLENETEAWALASLVTLSLARHGTAAEPREYVPLDEQDPTAWDAALIAEGEEYLRRASAPGRPPGRFQLEAAIQAVHCGRRRTGVTDWAALRTLYLALDAVAPSLGAKVALAAVLGRLDGADAGLAALPAASPETERFQPWWATRADLLARAGRAAEASDAFERAAALADDDAVREYLFARRASVLRTQA</sequence>
<feature type="domain" description="RNA polymerase sigma-70 region 2" evidence="2">
    <location>
        <begin position="24"/>
        <end position="87"/>
    </location>
</feature>
<dbReference type="InterPro" id="IPR046531">
    <property type="entry name" value="DUF6596"/>
</dbReference>
<dbReference type="InterPro" id="IPR013325">
    <property type="entry name" value="RNA_pol_sigma_r2"/>
</dbReference>
<dbReference type="SUPFAM" id="SSF88659">
    <property type="entry name" value="Sigma3 and sigma4 domains of RNA polymerase sigma factors"/>
    <property type="match status" value="1"/>
</dbReference>
<dbReference type="PANTHER" id="PTHR47756">
    <property type="entry name" value="BLL6612 PROTEIN-RELATED"/>
    <property type="match status" value="1"/>
</dbReference>
<feature type="domain" description="DUF6596" evidence="3">
    <location>
        <begin position="205"/>
        <end position="308"/>
    </location>
</feature>
<accession>A0ABN2PZ47</accession>
<name>A0ABN2PZ47_9MICO</name>
<dbReference type="InterPro" id="IPR007627">
    <property type="entry name" value="RNA_pol_sigma70_r2"/>
</dbReference>
<keyword evidence="5" id="KW-1185">Reference proteome</keyword>
<dbReference type="Pfam" id="PF04542">
    <property type="entry name" value="Sigma70_r2"/>
    <property type="match status" value="1"/>
</dbReference>
<dbReference type="SUPFAM" id="SSF88946">
    <property type="entry name" value="Sigma2 domain of RNA polymerase sigma factors"/>
    <property type="match status" value="1"/>
</dbReference>
<evidence type="ECO:0000256" key="1">
    <source>
        <dbReference type="SAM" id="MobiDB-lite"/>
    </source>
</evidence>